<evidence type="ECO:0000313" key="4">
    <source>
        <dbReference type="Proteomes" id="UP000077266"/>
    </source>
</evidence>
<evidence type="ECO:0000256" key="2">
    <source>
        <dbReference type="ARBA" id="ARBA00022679"/>
    </source>
</evidence>
<dbReference type="EMBL" id="KV425926">
    <property type="protein sequence ID" value="KZV97757.1"/>
    <property type="molecule type" value="Genomic_DNA"/>
</dbReference>
<dbReference type="OrthoDB" id="3354387at2759"/>
<comment type="similarity">
    <text evidence="1">Belongs to the tryptophan dimethylallyltransferase family.</text>
</comment>
<organism evidence="3 4">
    <name type="scientific">Exidia glandulosa HHB12029</name>
    <dbReference type="NCBI Taxonomy" id="1314781"/>
    <lineage>
        <taxon>Eukaryota</taxon>
        <taxon>Fungi</taxon>
        <taxon>Dikarya</taxon>
        <taxon>Basidiomycota</taxon>
        <taxon>Agaricomycotina</taxon>
        <taxon>Agaricomycetes</taxon>
        <taxon>Auriculariales</taxon>
        <taxon>Exidiaceae</taxon>
        <taxon>Exidia</taxon>
    </lineage>
</organism>
<proteinExistence type="inferred from homology"/>
<reference evidence="3 4" key="1">
    <citation type="journal article" date="2016" name="Mol. Biol. Evol.">
        <title>Comparative Genomics of Early-Diverging Mushroom-Forming Fungi Provides Insights into the Origins of Lignocellulose Decay Capabilities.</title>
        <authorList>
            <person name="Nagy L.G."/>
            <person name="Riley R."/>
            <person name="Tritt A."/>
            <person name="Adam C."/>
            <person name="Daum C."/>
            <person name="Floudas D."/>
            <person name="Sun H."/>
            <person name="Yadav J.S."/>
            <person name="Pangilinan J."/>
            <person name="Larsson K.H."/>
            <person name="Matsuura K."/>
            <person name="Barry K."/>
            <person name="Labutti K."/>
            <person name="Kuo R."/>
            <person name="Ohm R.A."/>
            <person name="Bhattacharya S.S."/>
            <person name="Shirouzu T."/>
            <person name="Yoshinaga Y."/>
            <person name="Martin F.M."/>
            <person name="Grigoriev I.V."/>
            <person name="Hibbett D.S."/>
        </authorList>
    </citation>
    <scope>NUCLEOTIDE SEQUENCE [LARGE SCALE GENOMIC DNA]</scope>
    <source>
        <strain evidence="3 4">HHB12029</strain>
    </source>
</reference>
<dbReference type="SFLD" id="SFLDS00036">
    <property type="entry name" value="Aromatic_Prenyltransferase"/>
    <property type="match status" value="1"/>
</dbReference>
<dbReference type="PANTHER" id="PTHR40627">
    <property type="entry name" value="INDOLE PRENYLTRANSFERASE TDIB-RELATED"/>
    <property type="match status" value="1"/>
</dbReference>
<dbReference type="GO" id="GO:0009820">
    <property type="term" value="P:alkaloid metabolic process"/>
    <property type="evidence" value="ECO:0007669"/>
    <property type="project" value="InterPro"/>
</dbReference>
<dbReference type="CDD" id="cd13929">
    <property type="entry name" value="PT-DMATS_CymD"/>
    <property type="match status" value="1"/>
</dbReference>
<dbReference type="PROSITE" id="PS51257">
    <property type="entry name" value="PROKAR_LIPOPROTEIN"/>
    <property type="match status" value="1"/>
</dbReference>
<dbReference type="Pfam" id="PF11991">
    <property type="entry name" value="Trp_DMAT"/>
    <property type="match status" value="1"/>
</dbReference>
<dbReference type="NCBIfam" id="TIGR03429">
    <property type="entry name" value="arom_pren_DMATS"/>
    <property type="match status" value="1"/>
</dbReference>
<gene>
    <name evidence="3" type="ORF">EXIGLDRAFT_607638</name>
</gene>
<dbReference type="GO" id="GO:0016765">
    <property type="term" value="F:transferase activity, transferring alkyl or aryl (other than methyl) groups"/>
    <property type="evidence" value="ECO:0007669"/>
    <property type="project" value="InterPro"/>
</dbReference>
<sequence length="400" mass="44529">MPINSRAFWERFAAGPLLAMLASCNYDPNATRFVEHWVSRHVLPYLGPHPGGYSAEAPPVSFMCDDGSPIEFSWAVDRWGKTVVRFAVEPLNALARGGALPAVNPTALIERMQAEGIVSHLDMHWFDVCKDVLTIDCDSTVRANLASRHALPHQSQYFIGYDVSKTGQPALKGYFVPALCAAATGKAQAVLIGEACARLGLQRPWNILSDFITRCTIAPSLDIVAVDFVPAAENRMKVYVRLTPEQMSFDCLRHYFTLGGRLQSQAIDTALDAVWSIWQLLFGPCQTARRIKPLHNQGAATAALCMYYDLRQGAPLPAPKVYIPVRHYCATDAAVSNAMERFFASRGNINGARRHGEDFRRIFKHLRPEQRNGIHTYVACAVKREDYEISTYYSPCAFSQ</sequence>
<evidence type="ECO:0000313" key="3">
    <source>
        <dbReference type="EMBL" id="KZV97757.1"/>
    </source>
</evidence>
<dbReference type="InterPro" id="IPR017795">
    <property type="entry name" value="ABBA_NscD-like"/>
</dbReference>
<dbReference type="AlphaFoldDB" id="A0A165LED0"/>
<dbReference type="InterPro" id="IPR033964">
    <property type="entry name" value="ABBA"/>
</dbReference>
<keyword evidence="4" id="KW-1185">Reference proteome</keyword>
<dbReference type="PANTHER" id="PTHR40627:SF4">
    <property type="entry name" value="PRENYLTRANSFERASE ASQH1-RELATED"/>
    <property type="match status" value="1"/>
</dbReference>
<dbReference type="SFLD" id="SFLDG01162">
    <property type="entry name" value="I"/>
    <property type="match status" value="1"/>
</dbReference>
<accession>A0A165LED0</accession>
<evidence type="ECO:0000256" key="1">
    <source>
        <dbReference type="ARBA" id="ARBA00010209"/>
    </source>
</evidence>
<dbReference type="InParanoid" id="A0A165LED0"/>
<keyword evidence="2 3" id="KW-0808">Transferase</keyword>
<dbReference type="Proteomes" id="UP000077266">
    <property type="component" value="Unassembled WGS sequence"/>
</dbReference>
<protein>
    <submittedName>
        <fullName evidence="3">Aromatic prenyltransferase</fullName>
    </submittedName>
</protein>
<name>A0A165LED0_EXIGL</name>